<dbReference type="PROSITE" id="PS50191">
    <property type="entry name" value="CRAL_TRIO"/>
    <property type="match status" value="1"/>
</dbReference>
<dbReference type="eggNOG" id="KOG1470">
    <property type="taxonomic scope" value="Eukaryota"/>
</dbReference>
<dbReference type="InParanoid" id="D8SS87"/>
<dbReference type="PANTHER" id="PTHR47556">
    <property type="entry name" value="SEC14P-LIKE PHOSPHATIDYLINOSITOL TRANSFER FAMILY PROTEIN"/>
    <property type="match status" value="1"/>
</dbReference>
<dbReference type="GO" id="GO:0016036">
    <property type="term" value="P:cellular response to phosphate starvation"/>
    <property type="evidence" value="ECO:0000318"/>
    <property type="project" value="GO_Central"/>
</dbReference>
<evidence type="ECO:0000313" key="3">
    <source>
        <dbReference type="Proteomes" id="UP000001514"/>
    </source>
</evidence>
<dbReference type="FunCoup" id="D8SS87">
    <property type="interactions" value="204"/>
</dbReference>
<dbReference type="EMBL" id="GL377637">
    <property type="protein sequence ID" value="EFJ12781.1"/>
    <property type="molecule type" value="Genomic_DNA"/>
</dbReference>
<gene>
    <name evidence="2" type="ORF">SELMODRAFT_182235</name>
</gene>
<dbReference type="SUPFAM" id="SSF52087">
    <property type="entry name" value="CRAL/TRIO domain"/>
    <property type="match status" value="1"/>
</dbReference>
<keyword evidence="3" id="KW-1185">Reference proteome</keyword>
<evidence type="ECO:0000313" key="2">
    <source>
        <dbReference type="EMBL" id="EFJ12781.1"/>
    </source>
</evidence>
<dbReference type="Gramene" id="EFJ12781">
    <property type="protein sequence ID" value="EFJ12781"/>
    <property type="gene ID" value="SELMODRAFT_182235"/>
</dbReference>
<dbReference type="InterPro" id="IPR036865">
    <property type="entry name" value="CRAL-TRIO_dom_sf"/>
</dbReference>
<dbReference type="SUPFAM" id="SSF46938">
    <property type="entry name" value="CRAL/TRIO N-terminal domain"/>
    <property type="match status" value="1"/>
</dbReference>
<dbReference type="KEGG" id="smo:SELMODRAFT_182235"/>
<dbReference type="Proteomes" id="UP000001514">
    <property type="component" value="Unassembled WGS sequence"/>
</dbReference>
<dbReference type="InterPro" id="IPR036273">
    <property type="entry name" value="CRAL/TRIO_N_dom_sf"/>
</dbReference>
<dbReference type="AlphaFoldDB" id="D8SS87"/>
<protein>
    <recommendedName>
        <fullName evidence="1">CRAL-TRIO domain-containing protein</fullName>
    </recommendedName>
</protein>
<dbReference type="OMA" id="NDNDIWI"/>
<organism evidence="3">
    <name type="scientific">Selaginella moellendorffii</name>
    <name type="common">Spikemoss</name>
    <dbReference type="NCBI Taxonomy" id="88036"/>
    <lineage>
        <taxon>Eukaryota</taxon>
        <taxon>Viridiplantae</taxon>
        <taxon>Streptophyta</taxon>
        <taxon>Embryophyta</taxon>
        <taxon>Tracheophyta</taxon>
        <taxon>Lycopodiopsida</taxon>
        <taxon>Selaginellales</taxon>
        <taxon>Selaginellaceae</taxon>
        <taxon>Selaginella</taxon>
    </lineage>
</organism>
<reference evidence="2 3" key="1">
    <citation type="journal article" date="2011" name="Science">
        <title>The Selaginella genome identifies genetic changes associated with the evolution of vascular plants.</title>
        <authorList>
            <person name="Banks J.A."/>
            <person name="Nishiyama T."/>
            <person name="Hasebe M."/>
            <person name="Bowman J.L."/>
            <person name="Gribskov M."/>
            <person name="dePamphilis C."/>
            <person name="Albert V.A."/>
            <person name="Aono N."/>
            <person name="Aoyama T."/>
            <person name="Ambrose B.A."/>
            <person name="Ashton N.W."/>
            <person name="Axtell M.J."/>
            <person name="Barker E."/>
            <person name="Barker M.S."/>
            <person name="Bennetzen J.L."/>
            <person name="Bonawitz N.D."/>
            <person name="Chapple C."/>
            <person name="Cheng C."/>
            <person name="Correa L.G."/>
            <person name="Dacre M."/>
            <person name="DeBarry J."/>
            <person name="Dreyer I."/>
            <person name="Elias M."/>
            <person name="Engstrom E.M."/>
            <person name="Estelle M."/>
            <person name="Feng L."/>
            <person name="Finet C."/>
            <person name="Floyd S.K."/>
            <person name="Frommer W.B."/>
            <person name="Fujita T."/>
            <person name="Gramzow L."/>
            <person name="Gutensohn M."/>
            <person name="Harholt J."/>
            <person name="Hattori M."/>
            <person name="Heyl A."/>
            <person name="Hirai T."/>
            <person name="Hiwatashi Y."/>
            <person name="Ishikawa M."/>
            <person name="Iwata M."/>
            <person name="Karol K.G."/>
            <person name="Koehler B."/>
            <person name="Kolukisaoglu U."/>
            <person name="Kubo M."/>
            <person name="Kurata T."/>
            <person name="Lalonde S."/>
            <person name="Li K."/>
            <person name="Li Y."/>
            <person name="Litt A."/>
            <person name="Lyons E."/>
            <person name="Manning G."/>
            <person name="Maruyama T."/>
            <person name="Michael T.P."/>
            <person name="Mikami K."/>
            <person name="Miyazaki S."/>
            <person name="Morinaga S."/>
            <person name="Murata T."/>
            <person name="Mueller-Roeber B."/>
            <person name="Nelson D.R."/>
            <person name="Obara M."/>
            <person name="Oguri Y."/>
            <person name="Olmstead R.G."/>
            <person name="Onodera N."/>
            <person name="Petersen B.L."/>
            <person name="Pils B."/>
            <person name="Prigge M."/>
            <person name="Rensing S.A."/>
            <person name="Riano-Pachon D.M."/>
            <person name="Roberts A.W."/>
            <person name="Sato Y."/>
            <person name="Scheller H.V."/>
            <person name="Schulz B."/>
            <person name="Schulz C."/>
            <person name="Shakirov E.V."/>
            <person name="Shibagaki N."/>
            <person name="Shinohara N."/>
            <person name="Shippen D.E."/>
            <person name="Soerensen I."/>
            <person name="Sotooka R."/>
            <person name="Sugimoto N."/>
            <person name="Sugita M."/>
            <person name="Sumikawa N."/>
            <person name="Tanurdzic M."/>
            <person name="Theissen G."/>
            <person name="Ulvskov P."/>
            <person name="Wakazuki S."/>
            <person name="Weng J.K."/>
            <person name="Willats W.W."/>
            <person name="Wipf D."/>
            <person name="Wolf P.G."/>
            <person name="Yang L."/>
            <person name="Zimmer A.D."/>
            <person name="Zhu Q."/>
            <person name="Mitros T."/>
            <person name="Hellsten U."/>
            <person name="Loque D."/>
            <person name="Otillar R."/>
            <person name="Salamov A."/>
            <person name="Schmutz J."/>
            <person name="Shapiro H."/>
            <person name="Lindquist E."/>
            <person name="Lucas S."/>
            <person name="Rokhsar D."/>
            <person name="Grigoriev I.V."/>
        </authorList>
    </citation>
    <scope>NUCLEOTIDE SEQUENCE [LARGE SCALE GENOMIC DNA]</scope>
</reference>
<dbReference type="HOGENOM" id="CLU_014001_9_3_1"/>
<proteinExistence type="predicted"/>
<dbReference type="CDD" id="cd00170">
    <property type="entry name" value="SEC14"/>
    <property type="match status" value="1"/>
</dbReference>
<accession>D8SS87</accession>
<dbReference type="GO" id="GO:0008526">
    <property type="term" value="F:phosphatidylinositol transfer activity"/>
    <property type="evidence" value="ECO:0000318"/>
    <property type="project" value="GO_Central"/>
</dbReference>
<feature type="domain" description="CRAL-TRIO" evidence="1">
    <location>
        <begin position="76"/>
        <end position="230"/>
    </location>
</feature>
<dbReference type="InterPro" id="IPR001251">
    <property type="entry name" value="CRAL-TRIO_dom"/>
</dbReference>
<dbReference type="Pfam" id="PF00650">
    <property type="entry name" value="CRAL_TRIO"/>
    <property type="match status" value="1"/>
</dbReference>
<dbReference type="Gene3D" id="3.40.525.10">
    <property type="entry name" value="CRAL-TRIO lipid binding domain"/>
    <property type="match status" value="1"/>
</dbReference>
<dbReference type="SMART" id="SM00516">
    <property type="entry name" value="SEC14"/>
    <property type="match status" value="1"/>
</dbReference>
<dbReference type="GO" id="GO:0009570">
    <property type="term" value="C:chloroplast stroma"/>
    <property type="evidence" value="ECO:0000318"/>
    <property type="project" value="GO_Central"/>
</dbReference>
<sequence>MNYSSPDSPGQERLVNQLKHHLATSHSYLPVGKNGRDDDELLLWFLQDRKFDVPKAGTKLANYIKWREEFGVNSITDDSIRKIASSGKAYLNSSPDVKGRPVLVVVAAKHFPREEEALASQKLCVHLVEKALQNLPPGGDQILGIFDLRGFNAANADLTFLKFLIDVFYSYYPRRLAEVLFVDAPFVFQPVWMLVKPLLKSYASLVRFCTADSVRRDYFTQDTVPLDFRK</sequence>
<dbReference type="STRING" id="88036.D8SS87"/>
<dbReference type="OrthoDB" id="75724at2759"/>
<name>D8SS87_SELML</name>
<evidence type="ECO:0000259" key="1">
    <source>
        <dbReference type="PROSITE" id="PS50191"/>
    </source>
</evidence>
<dbReference type="PANTHER" id="PTHR47556:SF1">
    <property type="entry name" value="SEC14P-LIKE PHOSPHATIDYLINOSITOL TRANSFER FAMILY PROTEIN"/>
    <property type="match status" value="1"/>
</dbReference>